<reference evidence="1 2" key="1">
    <citation type="submission" date="2018-11" db="EMBL/GenBank/DDBJ databases">
        <title>Draft genome sequence of Ferruginibacter sp. BO-59.</title>
        <authorList>
            <person name="Im W.T."/>
        </authorList>
    </citation>
    <scope>NUCLEOTIDE SEQUENCE [LARGE SCALE GENOMIC DNA]</scope>
    <source>
        <strain evidence="1 2">BO-59</strain>
    </source>
</reference>
<evidence type="ECO:0000313" key="2">
    <source>
        <dbReference type="Proteomes" id="UP000267223"/>
    </source>
</evidence>
<keyword evidence="2" id="KW-1185">Reference proteome</keyword>
<gene>
    <name evidence="1" type="ORF">EFY79_09615</name>
</gene>
<protein>
    <submittedName>
        <fullName evidence="1">Uncharacterized protein</fullName>
    </submittedName>
</protein>
<comment type="caution">
    <text evidence="1">The sequence shown here is derived from an EMBL/GenBank/DDBJ whole genome shotgun (WGS) entry which is preliminary data.</text>
</comment>
<organism evidence="1 2">
    <name type="scientific">Hanamia caeni</name>
    <dbReference type="NCBI Taxonomy" id="2294116"/>
    <lineage>
        <taxon>Bacteria</taxon>
        <taxon>Pseudomonadati</taxon>
        <taxon>Bacteroidota</taxon>
        <taxon>Chitinophagia</taxon>
        <taxon>Chitinophagales</taxon>
        <taxon>Chitinophagaceae</taxon>
        <taxon>Hanamia</taxon>
    </lineage>
</organism>
<dbReference type="Proteomes" id="UP000267223">
    <property type="component" value="Unassembled WGS sequence"/>
</dbReference>
<accession>A0A3M9NFM2</accession>
<name>A0A3M9NFM2_9BACT</name>
<dbReference type="EMBL" id="RJJR01000007">
    <property type="protein sequence ID" value="RNI36576.1"/>
    <property type="molecule type" value="Genomic_DNA"/>
</dbReference>
<dbReference type="AlphaFoldDB" id="A0A3M9NFM2"/>
<evidence type="ECO:0000313" key="1">
    <source>
        <dbReference type="EMBL" id="RNI36576.1"/>
    </source>
</evidence>
<dbReference type="OrthoDB" id="978976at2"/>
<sequence length="331" mass="38068">MPLSLFNPFETLHFEDTTCFLTGEELSSPEQNITVFPGWILDRFSLREKKFKMLDQITAFHYDDLKLPCSDSVKTAFDNLETEIKAAFDAGYDAVTKIPGEKLFLWMGRFVYGVLYNDIVLERSRSKKRPGAKDFTLSPALKKRFSKFHLMLQSLLVPMEFTGVKPWSIAIVKVKYSKDGFNYKDEPTNQNFSLGMNGFGIVACLQDNGAVLEKEKEILGKAGERVLHPIQFEELAARFLYRNYLLKNRGQTNVEIKSNKVIIASYPPSKATELIFNPWSEDMFAQVLAGYWEPWGFEKKTIFNFPDSPVSFLENEVDHKFIEPESIQLPF</sequence>
<dbReference type="RefSeq" id="WP_123120494.1">
    <property type="nucleotide sequence ID" value="NZ_RJJR01000007.1"/>
</dbReference>
<proteinExistence type="predicted"/>